<keyword evidence="1" id="KW-1133">Transmembrane helix</keyword>
<dbReference type="RefSeq" id="WP_172437250.1">
    <property type="nucleotide sequence ID" value="NZ_AP014940.1"/>
</dbReference>
<feature type="transmembrane region" description="Helical" evidence="1">
    <location>
        <begin position="137"/>
        <end position="155"/>
    </location>
</feature>
<name>A0AAU9AJ54_LYSEN</name>
<proteinExistence type="predicted"/>
<evidence type="ECO:0000313" key="2">
    <source>
        <dbReference type="EMBL" id="BAV98147.1"/>
    </source>
</evidence>
<protein>
    <submittedName>
        <fullName evidence="2">Uncharacterized protein</fullName>
    </submittedName>
</protein>
<reference evidence="2 3" key="1">
    <citation type="journal article" date="2017" name="DNA Res.">
        <title>Complete genome sequence and expression profile of the commercial lytic enzyme producer Lysobacter enzymogenes M497-1.</title>
        <authorList>
            <person name="Takami H."/>
            <person name="Toyoda A."/>
            <person name="Uchiyama I."/>
            <person name="Itoh T."/>
            <person name="Takaki Y."/>
            <person name="Arai W."/>
            <person name="Nishi S."/>
            <person name="Kawai M."/>
            <person name="Shinya K."/>
            <person name="Ikeda H."/>
        </authorList>
    </citation>
    <scope>NUCLEOTIDE SEQUENCE [LARGE SCALE GENOMIC DNA]</scope>
    <source>
        <strain evidence="2 3">M497-1</strain>
    </source>
</reference>
<evidence type="ECO:0000256" key="1">
    <source>
        <dbReference type="SAM" id="Phobius"/>
    </source>
</evidence>
<sequence>MSGAAWAPAVLCAALGLLLGFVPARVGRYAAMAFAAAWALVAGFSAATVALASMRYSTLACWIVAAAVAGALYAPTAVRERATWMLACVVGVCVAWASLASAACAPSPWSPVCLALALPAHWLAARGGGIAVRIGGAWLLAVALLMLVSTGSPALPGDLPDHLE</sequence>
<feature type="transmembrane region" description="Helical" evidence="1">
    <location>
        <begin position="6"/>
        <end position="22"/>
    </location>
</feature>
<dbReference type="GeneID" id="83066786"/>
<dbReference type="AlphaFoldDB" id="A0AAU9AJ54"/>
<organism evidence="2 3">
    <name type="scientific">Lysobacter enzymogenes</name>
    <dbReference type="NCBI Taxonomy" id="69"/>
    <lineage>
        <taxon>Bacteria</taxon>
        <taxon>Pseudomonadati</taxon>
        <taxon>Pseudomonadota</taxon>
        <taxon>Gammaproteobacteria</taxon>
        <taxon>Lysobacterales</taxon>
        <taxon>Lysobacteraceae</taxon>
        <taxon>Lysobacter</taxon>
    </lineage>
</organism>
<feature type="transmembrane region" description="Helical" evidence="1">
    <location>
        <begin position="29"/>
        <end position="50"/>
    </location>
</feature>
<gene>
    <name evidence="2" type="ORF">LEN_2660</name>
</gene>
<feature type="transmembrane region" description="Helical" evidence="1">
    <location>
        <begin position="56"/>
        <end position="75"/>
    </location>
</feature>
<evidence type="ECO:0000313" key="3">
    <source>
        <dbReference type="Proteomes" id="UP000218824"/>
    </source>
</evidence>
<keyword evidence="1" id="KW-0812">Transmembrane</keyword>
<accession>A0AAU9AJ54</accession>
<keyword evidence="1" id="KW-0472">Membrane</keyword>
<dbReference type="Proteomes" id="UP000218824">
    <property type="component" value="Chromosome"/>
</dbReference>
<dbReference type="EMBL" id="AP014940">
    <property type="protein sequence ID" value="BAV98147.1"/>
    <property type="molecule type" value="Genomic_DNA"/>
</dbReference>
<dbReference type="KEGG" id="lem:LEN_2660"/>